<protein>
    <submittedName>
        <fullName evidence="1">Uncharacterized protein</fullName>
    </submittedName>
</protein>
<gene>
    <name evidence="1" type="ORF">TNCT_584241</name>
</gene>
<accession>A0A8X6M1L1</accession>
<proteinExistence type="predicted"/>
<keyword evidence="2" id="KW-1185">Reference proteome</keyword>
<comment type="caution">
    <text evidence="1">The sequence shown here is derived from an EMBL/GenBank/DDBJ whole genome shotgun (WGS) entry which is preliminary data.</text>
</comment>
<dbReference type="EMBL" id="BMAO01009090">
    <property type="protein sequence ID" value="GFR28627.1"/>
    <property type="molecule type" value="Genomic_DNA"/>
</dbReference>
<sequence>MFIKSILKFHPEDIYNHKGVYAEHQINSGYRSEHDLQPLQARLRDYKTVLTAAFRRHLAKGGPPTLPYQSSRLFPNLRLRLAVRAQTTRSGKDYD</sequence>
<evidence type="ECO:0000313" key="1">
    <source>
        <dbReference type="EMBL" id="GFR28627.1"/>
    </source>
</evidence>
<dbReference type="Proteomes" id="UP000887116">
    <property type="component" value="Unassembled WGS sequence"/>
</dbReference>
<name>A0A8X6M1L1_TRICU</name>
<reference evidence="1" key="1">
    <citation type="submission" date="2020-07" db="EMBL/GenBank/DDBJ databases">
        <title>Multicomponent nature underlies the extraordinary mechanical properties of spider dragline silk.</title>
        <authorList>
            <person name="Kono N."/>
            <person name="Nakamura H."/>
            <person name="Mori M."/>
            <person name="Yoshida Y."/>
            <person name="Ohtoshi R."/>
            <person name="Malay A.D."/>
            <person name="Moran D.A.P."/>
            <person name="Tomita M."/>
            <person name="Numata K."/>
            <person name="Arakawa K."/>
        </authorList>
    </citation>
    <scope>NUCLEOTIDE SEQUENCE</scope>
</reference>
<evidence type="ECO:0000313" key="2">
    <source>
        <dbReference type="Proteomes" id="UP000887116"/>
    </source>
</evidence>
<dbReference type="AlphaFoldDB" id="A0A8X6M1L1"/>
<organism evidence="1 2">
    <name type="scientific">Trichonephila clavata</name>
    <name type="common">Joro spider</name>
    <name type="synonym">Nephila clavata</name>
    <dbReference type="NCBI Taxonomy" id="2740835"/>
    <lineage>
        <taxon>Eukaryota</taxon>
        <taxon>Metazoa</taxon>
        <taxon>Ecdysozoa</taxon>
        <taxon>Arthropoda</taxon>
        <taxon>Chelicerata</taxon>
        <taxon>Arachnida</taxon>
        <taxon>Araneae</taxon>
        <taxon>Araneomorphae</taxon>
        <taxon>Entelegynae</taxon>
        <taxon>Araneoidea</taxon>
        <taxon>Nephilidae</taxon>
        <taxon>Trichonephila</taxon>
    </lineage>
</organism>